<organism evidence="7 8">
    <name type="scientific">Arthrobacter globiformis (strain ATCC 8010 / DSM 20124 / JCM 1332 / NBRC 12137 / NCIMB 8907 / NRRL B-2979 / 168)</name>
    <dbReference type="NCBI Taxonomy" id="1077972"/>
    <lineage>
        <taxon>Bacteria</taxon>
        <taxon>Bacillati</taxon>
        <taxon>Actinomycetota</taxon>
        <taxon>Actinomycetes</taxon>
        <taxon>Micrococcales</taxon>
        <taxon>Micrococcaceae</taxon>
        <taxon>Arthrobacter</taxon>
    </lineage>
</organism>
<dbReference type="Pfam" id="PF13520">
    <property type="entry name" value="AA_permease_2"/>
    <property type="match status" value="1"/>
</dbReference>
<feature type="transmembrane region" description="Helical" evidence="6">
    <location>
        <begin position="377"/>
        <end position="404"/>
    </location>
</feature>
<keyword evidence="2" id="KW-1003">Cell membrane</keyword>
<keyword evidence="3 6" id="KW-0812">Transmembrane</keyword>
<feature type="transmembrane region" description="Helical" evidence="6">
    <location>
        <begin position="30"/>
        <end position="57"/>
    </location>
</feature>
<feature type="transmembrane region" description="Helical" evidence="6">
    <location>
        <begin position="172"/>
        <end position="195"/>
    </location>
</feature>
<dbReference type="Gene3D" id="1.20.1740.10">
    <property type="entry name" value="Amino acid/polyamine transporter I"/>
    <property type="match status" value="1"/>
</dbReference>
<gene>
    <name evidence="7" type="ORF">ARGLB_037_01390</name>
</gene>
<dbReference type="InterPro" id="IPR050367">
    <property type="entry name" value="APC_superfamily"/>
</dbReference>
<dbReference type="Proteomes" id="UP000003828">
    <property type="component" value="Unassembled WGS sequence"/>
</dbReference>
<feature type="transmembrane region" description="Helical" evidence="6">
    <location>
        <begin position="290"/>
        <end position="315"/>
    </location>
</feature>
<dbReference type="EMBL" id="BAEG01000037">
    <property type="protein sequence ID" value="GAB13288.1"/>
    <property type="molecule type" value="Genomic_DNA"/>
</dbReference>
<dbReference type="InterPro" id="IPR002293">
    <property type="entry name" value="AA/rel_permease1"/>
</dbReference>
<evidence type="ECO:0000313" key="8">
    <source>
        <dbReference type="Proteomes" id="UP000003828"/>
    </source>
</evidence>
<reference evidence="7 8" key="1">
    <citation type="submission" date="2011-12" db="EMBL/GenBank/DDBJ databases">
        <title>Whole genome shotgun sequence of Arthrobacter globiformis NBRC 12137.</title>
        <authorList>
            <person name="Miyazawa S."/>
            <person name="Hosoyama A."/>
            <person name="Tsuchikane K."/>
            <person name="Katsumata H."/>
            <person name="Yamazaki S."/>
            <person name="Fujita N."/>
        </authorList>
    </citation>
    <scope>NUCLEOTIDE SEQUENCE [LARGE SCALE GENOMIC DNA]</scope>
    <source>
        <strain evidence="7 8">NBRC 12137</strain>
    </source>
</reference>
<feature type="transmembrane region" description="Helical" evidence="6">
    <location>
        <begin position="446"/>
        <end position="469"/>
    </location>
</feature>
<evidence type="ECO:0000313" key="7">
    <source>
        <dbReference type="EMBL" id="GAB13288.1"/>
    </source>
</evidence>
<evidence type="ECO:0000256" key="6">
    <source>
        <dbReference type="SAM" id="Phobius"/>
    </source>
</evidence>
<dbReference type="OrthoDB" id="137613at2"/>
<feature type="transmembrane region" description="Helical" evidence="6">
    <location>
        <begin position="416"/>
        <end position="440"/>
    </location>
</feature>
<accession>H0QK48</accession>
<comment type="caution">
    <text evidence="7">The sequence shown here is derived from an EMBL/GenBank/DDBJ whole genome shotgun (WGS) entry which is preliminary data.</text>
</comment>
<feature type="transmembrane region" description="Helical" evidence="6">
    <location>
        <begin position="143"/>
        <end position="160"/>
    </location>
</feature>
<dbReference type="GO" id="GO:0005886">
    <property type="term" value="C:plasma membrane"/>
    <property type="evidence" value="ECO:0007669"/>
    <property type="project" value="UniProtKB-SubCell"/>
</dbReference>
<evidence type="ECO:0000256" key="5">
    <source>
        <dbReference type="ARBA" id="ARBA00023136"/>
    </source>
</evidence>
<dbReference type="PANTHER" id="PTHR42770:SF16">
    <property type="entry name" value="AMINO ACID PERMEASE"/>
    <property type="match status" value="1"/>
</dbReference>
<name>H0QK48_ARTG1</name>
<evidence type="ECO:0000256" key="4">
    <source>
        <dbReference type="ARBA" id="ARBA00022989"/>
    </source>
</evidence>
<comment type="subcellular location">
    <subcellularLocation>
        <location evidence="1">Cell membrane</location>
        <topology evidence="1">Multi-pass membrane protein</topology>
    </subcellularLocation>
</comment>
<dbReference type="eggNOG" id="COG0531">
    <property type="taxonomic scope" value="Bacteria"/>
</dbReference>
<dbReference type="GO" id="GO:0022857">
    <property type="term" value="F:transmembrane transporter activity"/>
    <property type="evidence" value="ECO:0007669"/>
    <property type="project" value="InterPro"/>
</dbReference>
<dbReference type="PIRSF" id="PIRSF006060">
    <property type="entry name" value="AA_transporter"/>
    <property type="match status" value="1"/>
</dbReference>
<feature type="transmembrane region" description="Helical" evidence="6">
    <location>
        <begin position="351"/>
        <end position="371"/>
    </location>
</feature>
<feature type="transmembrane region" description="Helical" evidence="6">
    <location>
        <begin position="103"/>
        <end position="131"/>
    </location>
</feature>
<protein>
    <submittedName>
        <fullName evidence="7">Putative amino acid transporter</fullName>
    </submittedName>
</protein>
<evidence type="ECO:0000256" key="1">
    <source>
        <dbReference type="ARBA" id="ARBA00004651"/>
    </source>
</evidence>
<evidence type="ECO:0000256" key="3">
    <source>
        <dbReference type="ARBA" id="ARBA00022692"/>
    </source>
</evidence>
<feature type="transmembrane region" description="Helical" evidence="6">
    <location>
        <begin position="63"/>
        <end position="82"/>
    </location>
</feature>
<evidence type="ECO:0000256" key="2">
    <source>
        <dbReference type="ARBA" id="ARBA00022475"/>
    </source>
</evidence>
<feature type="transmembrane region" description="Helical" evidence="6">
    <location>
        <begin position="207"/>
        <end position="227"/>
    </location>
</feature>
<keyword evidence="8" id="KW-1185">Reference proteome</keyword>
<proteinExistence type="predicted"/>
<keyword evidence="4 6" id="KW-1133">Transmembrane helix</keyword>
<dbReference type="STRING" id="1077972.ARGLB_037_01390"/>
<feature type="transmembrane region" description="Helical" evidence="6">
    <location>
        <begin position="248"/>
        <end position="270"/>
    </location>
</feature>
<sequence length="490" mass="50098">MTMVVHTPEPAATKPESPDRLRAGSVGAAGITFFVVAAAAPLTCVIAITPLIIGFGAGISAPLIYLLIGAILLLFAVGYVAMSRRLPNPGALYAYIANGLGRTAGVGAAFVSILAYIASLVTLAAFFGYALSGLLETLTGISIPWYGCCLLAIGAAMALGHREISVGAKVLGVLLVAEVAVLLVLAVVVLVQGGARGIDLAPFNPQGLVVAGVGVGLAFAYSSYIGFEQTAIYAEEAKGPHSVKRATFAAIILTSVFYAGITWVIILAFGSDAVVEAAAGSPGTLVFDSASHYLGAAALSVMEVLVVTSSLATVLSFHNATSRYLYALGREQVLPSWLGRAHHRTQSPYRASVLVGIVSAGALGVFALGGVDPYLGVFTWGAAGSAVGFISLQAACSLAVVGYFKRHKQLENAWTALVSPLLAFIGLAGILSLILINFPLLLGVDVGMVAVLVPLSFAVAAVLGVIYGVRLKRAQPAVWASVGGGAQSND</sequence>
<dbReference type="AlphaFoldDB" id="H0QK48"/>
<dbReference type="PANTHER" id="PTHR42770">
    <property type="entry name" value="AMINO ACID TRANSPORTER-RELATED"/>
    <property type="match status" value="1"/>
</dbReference>
<keyword evidence="5 6" id="KW-0472">Membrane</keyword>